<reference evidence="1 2" key="1">
    <citation type="submission" date="2024-05" db="EMBL/GenBank/DDBJ databases">
        <authorList>
            <person name="Jiang F."/>
        </authorList>
    </citation>
    <scope>NUCLEOTIDE SEQUENCE [LARGE SCALE GENOMIC DNA]</scope>
    <source>
        <strain evidence="1 2">LZ166</strain>
    </source>
</reference>
<sequence>MAALGGVALLSAACTVQPLYGNVSSVTPGMPDSRLASIYIAEVDTREAQEVRNNLIFLLNGGAGQPENPRYRMNLKIERKSAATVTIQSVSGDNEPTAGSVRLVGRYVLKDTETDKTAARGERSASAFFDRPPQLFAEDRAQRDAVNRAARELAEFIRLDVMMELKRIQAQ</sequence>
<evidence type="ECO:0000313" key="1">
    <source>
        <dbReference type="EMBL" id="MEX0405836.1"/>
    </source>
</evidence>
<dbReference type="EMBL" id="JBDPGJ010000002">
    <property type="protein sequence ID" value="MEX0405836.1"/>
    <property type="molecule type" value="Genomic_DNA"/>
</dbReference>
<accession>A0ABV3SGH4</accession>
<protein>
    <submittedName>
        <fullName evidence="1">LPS assembly lipoprotein LptE</fullName>
    </submittedName>
</protein>
<dbReference type="RefSeq" id="WP_367953712.1">
    <property type="nucleotide sequence ID" value="NZ_JBDPGJ010000002.1"/>
</dbReference>
<proteinExistence type="predicted"/>
<dbReference type="Proteomes" id="UP001556692">
    <property type="component" value="Unassembled WGS sequence"/>
</dbReference>
<evidence type="ECO:0000313" key="2">
    <source>
        <dbReference type="Proteomes" id="UP001556692"/>
    </source>
</evidence>
<organism evidence="1 2">
    <name type="scientific">Aquibium pacificus</name>
    <dbReference type="NCBI Taxonomy" id="3153579"/>
    <lineage>
        <taxon>Bacteria</taxon>
        <taxon>Pseudomonadati</taxon>
        <taxon>Pseudomonadota</taxon>
        <taxon>Alphaproteobacteria</taxon>
        <taxon>Hyphomicrobiales</taxon>
        <taxon>Phyllobacteriaceae</taxon>
        <taxon>Aquibium</taxon>
    </lineage>
</organism>
<gene>
    <name evidence="1" type="primary">lptE</name>
    <name evidence="1" type="ORF">ABGN05_09200</name>
</gene>
<keyword evidence="1" id="KW-0449">Lipoprotein</keyword>
<keyword evidence="2" id="KW-1185">Reference proteome</keyword>
<comment type="caution">
    <text evidence="1">The sequence shown here is derived from an EMBL/GenBank/DDBJ whole genome shotgun (WGS) entry which is preliminary data.</text>
</comment>
<name>A0ABV3SGH4_9HYPH</name>
<dbReference type="Gene3D" id="3.30.160.150">
    <property type="entry name" value="Lipoprotein like domain"/>
    <property type="match status" value="1"/>
</dbReference>